<comment type="caution">
    <text evidence="2">The sequence shown here is derived from an EMBL/GenBank/DDBJ whole genome shotgun (WGS) entry which is preliminary data.</text>
</comment>
<keyword evidence="1" id="KW-0732">Signal</keyword>
<keyword evidence="3" id="KW-1185">Reference proteome</keyword>
<dbReference type="Proteomes" id="UP001278766">
    <property type="component" value="Unassembled WGS sequence"/>
</dbReference>
<feature type="chain" id="PRO_5042065323" description="Secreted protein" evidence="1">
    <location>
        <begin position="21"/>
        <end position="177"/>
    </location>
</feature>
<evidence type="ECO:0000313" key="2">
    <source>
        <dbReference type="EMBL" id="KAK3293398.1"/>
    </source>
</evidence>
<sequence>MGAWASALSRAAFRFPLAAAVGGGCELSLAFGPRSSSPALRRCPGKVRRTRAENCQLGSLGRSEFGIGNVPFRLLRKGAEVEFSGLGSLSPARVSCSCSLLPVYCHPCNKRIGWFFWPSRNAHSRRRKNVNGFVTGCDNPFQFCGSVESVSPGVLLETRRLGSLLAFTTPLCSARSQ</sequence>
<organism evidence="2 3">
    <name type="scientific">Chaetomium fimeti</name>
    <dbReference type="NCBI Taxonomy" id="1854472"/>
    <lineage>
        <taxon>Eukaryota</taxon>
        <taxon>Fungi</taxon>
        <taxon>Dikarya</taxon>
        <taxon>Ascomycota</taxon>
        <taxon>Pezizomycotina</taxon>
        <taxon>Sordariomycetes</taxon>
        <taxon>Sordariomycetidae</taxon>
        <taxon>Sordariales</taxon>
        <taxon>Chaetomiaceae</taxon>
        <taxon>Chaetomium</taxon>
    </lineage>
</organism>
<gene>
    <name evidence="2" type="ORF">B0H64DRAFT_211988</name>
</gene>
<dbReference type="AlphaFoldDB" id="A0AAE0HBE8"/>
<dbReference type="GeneID" id="87836395"/>
<proteinExistence type="predicted"/>
<reference evidence="2" key="1">
    <citation type="journal article" date="2023" name="Mol. Phylogenet. Evol.">
        <title>Genome-scale phylogeny and comparative genomics of the fungal order Sordariales.</title>
        <authorList>
            <person name="Hensen N."/>
            <person name="Bonometti L."/>
            <person name="Westerberg I."/>
            <person name="Brannstrom I.O."/>
            <person name="Guillou S."/>
            <person name="Cros-Aarteil S."/>
            <person name="Calhoun S."/>
            <person name="Haridas S."/>
            <person name="Kuo A."/>
            <person name="Mondo S."/>
            <person name="Pangilinan J."/>
            <person name="Riley R."/>
            <person name="LaButti K."/>
            <person name="Andreopoulos B."/>
            <person name="Lipzen A."/>
            <person name="Chen C."/>
            <person name="Yan M."/>
            <person name="Daum C."/>
            <person name="Ng V."/>
            <person name="Clum A."/>
            <person name="Steindorff A."/>
            <person name="Ohm R.A."/>
            <person name="Martin F."/>
            <person name="Silar P."/>
            <person name="Natvig D.O."/>
            <person name="Lalanne C."/>
            <person name="Gautier V."/>
            <person name="Ament-Velasquez S.L."/>
            <person name="Kruys A."/>
            <person name="Hutchinson M.I."/>
            <person name="Powell A.J."/>
            <person name="Barry K."/>
            <person name="Miller A.N."/>
            <person name="Grigoriev I.V."/>
            <person name="Debuchy R."/>
            <person name="Gladieux P."/>
            <person name="Hiltunen Thoren M."/>
            <person name="Johannesson H."/>
        </authorList>
    </citation>
    <scope>NUCLEOTIDE SEQUENCE</scope>
    <source>
        <strain evidence="2">CBS 168.71</strain>
    </source>
</reference>
<reference evidence="2" key="2">
    <citation type="submission" date="2023-06" db="EMBL/GenBank/DDBJ databases">
        <authorList>
            <consortium name="Lawrence Berkeley National Laboratory"/>
            <person name="Haridas S."/>
            <person name="Hensen N."/>
            <person name="Bonometti L."/>
            <person name="Westerberg I."/>
            <person name="Brannstrom I.O."/>
            <person name="Guillou S."/>
            <person name="Cros-Aarteil S."/>
            <person name="Calhoun S."/>
            <person name="Kuo A."/>
            <person name="Mondo S."/>
            <person name="Pangilinan J."/>
            <person name="Riley R."/>
            <person name="Labutti K."/>
            <person name="Andreopoulos B."/>
            <person name="Lipzen A."/>
            <person name="Chen C."/>
            <person name="Yanf M."/>
            <person name="Daum C."/>
            <person name="Ng V."/>
            <person name="Clum A."/>
            <person name="Steindorff A."/>
            <person name="Ohm R."/>
            <person name="Martin F."/>
            <person name="Silar P."/>
            <person name="Natvig D."/>
            <person name="Lalanne C."/>
            <person name="Gautier V."/>
            <person name="Ament-Velasquez S.L."/>
            <person name="Kruys A."/>
            <person name="Hutchinson M.I."/>
            <person name="Powell A.J."/>
            <person name="Barry K."/>
            <person name="Miller A.N."/>
            <person name="Grigoriev I.V."/>
            <person name="Debuchy R."/>
            <person name="Gladieux P."/>
            <person name="Thoren M.H."/>
            <person name="Johannesson H."/>
        </authorList>
    </citation>
    <scope>NUCLEOTIDE SEQUENCE</scope>
    <source>
        <strain evidence="2">CBS 168.71</strain>
    </source>
</reference>
<dbReference type="RefSeq" id="XP_062656912.1">
    <property type="nucleotide sequence ID" value="XM_062799447.1"/>
</dbReference>
<dbReference type="EMBL" id="JAUEPN010000006">
    <property type="protein sequence ID" value="KAK3293398.1"/>
    <property type="molecule type" value="Genomic_DNA"/>
</dbReference>
<evidence type="ECO:0008006" key="4">
    <source>
        <dbReference type="Google" id="ProtNLM"/>
    </source>
</evidence>
<evidence type="ECO:0000256" key="1">
    <source>
        <dbReference type="SAM" id="SignalP"/>
    </source>
</evidence>
<feature type="signal peptide" evidence="1">
    <location>
        <begin position="1"/>
        <end position="20"/>
    </location>
</feature>
<protein>
    <recommendedName>
        <fullName evidence="4">Secreted protein</fullName>
    </recommendedName>
</protein>
<accession>A0AAE0HBE8</accession>
<evidence type="ECO:0000313" key="3">
    <source>
        <dbReference type="Proteomes" id="UP001278766"/>
    </source>
</evidence>
<name>A0AAE0HBE8_9PEZI</name>